<keyword evidence="1" id="KW-0175">Coiled coil</keyword>
<feature type="domain" description="M23ase beta-sheet core" evidence="3">
    <location>
        <begin position="299"/>
        <end position="393"/>
    </location>
</feature>
<reference evidence="4" key="1">
    <citation type="submission" date="2020-09" db="EMBL/GenBank/DDBJ databases">
        <title>Desulfogranum mesoprofundum gen. nov., sp. nov., a novel mesophilic, sulfate-reducing chemolithoautotroph isolated from a deep-sea hydrothermal vent chimney in the Suiyo Seamount.</title>
        <authorList>
            <person name="Hashimoto Y."/>
            <person name="Nakagawa S."/>
        </authorList>
    </citation>
    <scope>NUCLEOTIDE SEQUENCE</scope>
    <source>
        <strain evidence="4">KT2</strain>
    </source>
</reference>
<evidence type="ECO:0000313" key="4">
    <source>
        <dbReference type="EMBL" id="BCL60960.1"/>
    </source>
</evidence>
<protein>
    <submittedName>
        <fullName evidence="4">Peptidase M23</fullName>
    </submittedName>
</protein>
<feature type="coiled-coil region" evidence="1">
    <location>
        <begin position="232"/>
        <end position="259"/>
    </location>
</feature>
<dbReference type="GO" id="GO:0004222">
    <property type="term" value="F:metalloendopeptidase activity"/>
    <property type="evidence" value="ECO:0007669"/>
    <property type="project" value="TreeGrafter"/>
</dbReference>
<keyword evidence="2" id="KW-0472">Membrane</keyword>
<evidence type="ECO:0000256" key="2">
    <source>
        <dbReference type="SAM" id="Phobius"/>
    </source>
</evidence>
<dbReference type="PANTHER" id="PTHR21666:SF289">
    <property type="entry name" value="L-ALA--D-GLU ENDOPEPTIDASE"/>
    <property type="match status" value="1"/>
</dbReference>
<evidence type="ECO:0000256" key="1">
    <source>
        <dbReference type="SAM" id="Coils"/>
    </source>
</evidence>
<name>A0A8D5FNP0_9BACT</name>
<dbReference type="InterPro" id="IPR050570">
    <property type="entry name" value="Cell_wall_metabolism_enzyme"/>
</dbReference>
<keyword evidence="5" id="KW-1185">Reference proteome</keyword>
<evidence type="ECO:0000259" key="3">
    <source>
        <dbReference type="Pfam" id="PF01551"/>
    </source>
</evidence>
<dbReference type="PANTHER" id="PTHR21666">
    <property type="entry name" value="PEPTIDASE-RELATED"/>
    <property type="match status" value="1"/>
</dbReference>
<keyword evidence="2" id="KW-0812">Transmembrane</keyword>
<dbReference type="RefSeq" id="WP_228857034.1">
    <property type="nucleotide sequence ID" value="NZ_AP024086.1"/>
</dbReference>
<dbReference type="KEGG" id="dbk:DGMP_16530"/>
<dbReference type="InterPro" id="IPR016047">
    <property type="entry name" value="M23ase_b-sheet_dom"/>
</dbReference>
<dbReference type="EMBL" id="AP024086">
    <property type="protein sequence ID" value="BCL60960.1"/>
    <property type="molecule type" value="Genomic_DNA"/>
</dbReference>
<dbReference type="CDD" id="cd12797">
    <property type="entry name" value="M23_peptidase"/>
    <property type="match status" value="1"/>
</dbReference>
<sequence length="411" mass="47187">MILSGPRASFKIFFISLWFSSFIFPGFYFAPTLHASSISNEKNQDIANYRIKISRLQHGINTHEDKIKEEEKKERNLLLELEVLDKKLATQHAELKKLQQRMADQQTLIEKESRALAKIHSEKNIVENHLKKRIKAYYTMGDIGLLNVTFSTRTLPELLRFHDAFDTLIRYDQDVIRVYRETISDLERARKALTLEKYVLQNFIDQVLQERKKITTTKNEKQQLLVHIRTQAKLHKQAIKEMQEAAEKLSGALVAMKTRYHNGEDTFLAGKGTLPPPVDGIIITLFGQETENKLGVIRKSNGITLKAENGTKIRPVSNGLVIYAGYLRGYGNTIIIHHGFQYYTVTSRIEKLLVKKGAVVHPDTVIGIMGDTAMLFDEGLYFEIRHGKQSLDPLLWLDPNRLATAEERIEE</sequence>
<organism evidence="4 5">
    <name type="scientific">Desulfomarina profundi</name>
    <dbReference type="NCBI Taxonomy" id="2772557"/>
    <lineage>
        <taxon>Bacteria</taxon>
        <taxon>Pseudomonadati</taxon>
        <taxon>Thermodesulfobacteriota</taxon>
        <taxon>Desulfobulbia</taxon>
        <taxon>Desulfobulbales</taxon>
        <taxon>Desulfobulbaceae</taxon>
        <taxon>Desulfomarina</taxon>
    </lineage>
</organism>
<gene>
    <name evidence="4" type="ORF">DGMP_16530</name>
</gene>
<dbReference type="AlphaFoldDB" id="A0A8D5FNP0"/>
<feature type="coiled-coil region" evidence="1">
    <location>
        <begin position="53"/>
        <end position="115"/>
    </location>
</feature>
<dbReference type="Proteomes" id="UP000826725">
    <property type="component" value="Chromosome"/>
</dbReference>
<evidence type="ECO:0000313" key="5">
    <source>
        <dbReference type="Proteomes" id="UP000826725"/>
    </source>
</evidence>
<accession>A0A8D5FNP0</accession>
<feature type="transmembrane region" description="Helical" evidence="2">
    <location>
        <begin position="12"/>
        <end position="30"/>
    </location>
</feature>
<proteinExistence type="predicted"/>
<keyword evidence="2" id="KW-1133">Transmembrane helix</keyword>
<dbReference type="Pfam" id="PF01551">
    <property type="entry name" value="Peptidase_M23"/>
    <property type="match status" value="1"/>
</dbReference>